<dbReference type="STRING" id="317010.RU96_GL000237"/>
<organism evidence="1 3">
    <name type="scientific">Enterococcus canintestini</name>
    <dbReference type="NCBI Taxonomy" id="317010"/>
    <lineage>
        <taxon>Bacteria</taxon>
        <taxon>Bacillati</taxon>
        <taxon>Bacillota</taxon>
        <taxon>Bacilli</taxon>
        <taxon>Lactobacillales</taxon>
        <taxon>Enterococcaceae</taxon>
        <taxon>Enterococcus</taxon>
    </lineage>
</organism>
<accession>A0A1L8RAH7</accession>
<dbReference type="OrthoDB" id="2881498at2"/>
<evidence type="ECO:0000313" key="1">
    <source>
        <dbReference type="EMBL" id="OJG16770.1"/>
    </source>
</evidence>
<dbReference type="AlphaFoldDB" id="A0A1L8RAH7"/>
<dbReference type="Proteomes" id="UP000182835">
    <property type="component" value="Unassembled WGS sequence"/>
</dbReference>
<dbReference type="Proteomes" id="UP000216797">
    <property type="component" value="Unassembled WGS sequence"/>
</dbReference>
<dbReference type="EMBL" id="LHUG01000006">
    <property type="protein sequence ID" value="PAB00645.1"/>
    <property type="molecule type" value="Genomic_DNA"/>
</dbReference>
<sequence>MISIASAMQQEEIKNLLADYNEEGISYTFKEKKGIKLYFDVTGDAQQAAATAKQLIKAQPWGSVLYFQAVAEG</sequence>
<name>A0A1L8RAH7_9ENTE</name>
<gene>
    <name evidence="2" type="ORF">AKL21_09160</name>
    <name evidence="1" type="ORF">RU96_GL000237</name>
</gene>
<dbReference type="RefSeq" id="WP_071863719.1">
    <property type="nucleotide sequence ID" value="NZ_JBHLVQ010000015.1"/>
</dbReference>
<proteinExistence type="predicted"/>
<keyword evidence="4" id="KW-1185">Reference proteome</keyword>
<dbReference type="EMBL" id="JXKG01000001">
    <property type="protein sequence ID" value="OJG16770.1"/>
    <property type="molecule type" value="Genomic_DNA"/>
</dbReference>
<evidence type="ECO:0000313" key="3">
    <source>
        <dbReference type="Proteomes" id="UP000182835"/>
    </source>
</evidence>
<reference evidence="2 4" key="2">
    <citation type="submission" date="2015-08" db="EMBL/GenBank/DDBJ databases">
        <title>Enterococcus genome sequence.</title>
        <authorList>
            <person name="Acedo J.Z."/>
            <person name="Vederas J.C."/>
        </authorList>
    </citation>
    <scope>NUCLEOTIDE SEQUENCE [LARGE SCALE GENOMIC DNA]</scope>
    <source>
        <strain evidence="2 4">49</strain>
    </source>
</reference>
<evidence type="ECO:0000313" key="4">
    <source>
        <dbReference type="Proteomes" id="UP000216797"/>
    </source>
</evidence>
<reference evidence="1 3" key="1">
    <citation type="submission" date="2014-12" db="EMBL/GenBank/DDBJ databases">
        <title>Draft genome sequences of 29 type strains of Enterococci.</title>
        <authorList>
            <person name="Zhong Z."/>
            <person name="Sun Z."/>
            <person name="Liu W."/>
            <person name="Zhang W."/>
            <person name="Zhang H."/>
        </authorList>
    </citation>
    <scope>NUCLEOTIDE SEQUENCE [LARGE SCALE GENOMIC DNA]</scope>
    <source>
        <strain evidence="1 3">DSM 21207</strain>
    </source>
</reference>
<evidence type="ECO:0000313" key="2">
    <source>
        <dbReference type="EMBL" id="PAB00645.1"/>
    </source>
</evidence>
<protein>
    <submittedName>
        <fullName evidence="1">Uncharacterized protein</fullName>
    </submittedName>
</protein>
<comment type="caution">
    <text evidence="1">The sequence shown here is derived from an EMBL/GenBank/DDBJ whole genome shotgun (WGS) entry which is preliminary data.</text>
</comment>